<dbReference type="EMBL" id="UINC01078774">
    <property type="protein sequence ID" value="SVC20173.1"/>
    <property type="molecule type" value="Genomic_DNA"/>
</dbReference>
<name>A0A382K9H1_9ZZZZ</name>
<organism evidence="1">
    <name type="scientific">marine metagenome</name>
    <dbReference type="NCBI Taxonomy" id="408172"/>
    <lineage>
        <taxon>unclassified sequences</taxon>
        <taxon>metagenomes</taxon>
        <taxon>ecological metagenomes</taxon>
    </lineage>
</organism>
<dbReference type="AlphaFoldDB" id="A0A382K9H1"/>
<evidence type="ECO:0000313" key="1">
    <source>
        <dbReference type="EMBL" id="SVC20173.1"/>
    </source>
</evidence>
<feature type="non-terminal residue" evidence="1">
    <location>
        <position position="33"/>
    </location>
</feature>
<protein>
    <submittedName>
        <fullName evidence="1">Uncharacterized protein</fullName>
    </submittedName>
</protein>
<sequence length="33" mass="3583">MLDVGPILSIGVYVFSKGEGWHVPWDCNGSTFA</sequence>
<reference evidence="1" key="1">
    <citation type="submission" date="2018-05" db="EMBL/GenBank/DDBJ databases">
        <authorList>
            <person name="Lanie J.A."/>
            <person name="Ng W.-L."/>
            <person name="Kazmierczak K.M."/>
            <person name="Andrzejewski T.M."/>
            <person name="Davidsen T.M."/>
            <person name="Wayne K.J."/>
            <person name="Tettelin H."/>
            <person name="Glass J.I."/>
            <person name="Rusch D."/>
            <person name="Podicherti R."/>
            <person name="Tsui H.-C.T."/>
            <person name="Winkler M.E."/>
        </authorList>
    </citation>
    <scope>NUCLEOTIDE SEQUENCE</scope>
</reference>
<proteinExistence type="predicted"/>
<accession>A0A382K9H1</accession>
<gene>
    <name evidence="1" type="ORF">METZ01_LOCUS273027</name>
</gene>